<feature type="compositionally biased region" description="Basic and acidic residues" evidence="6">
    <location>
        <begin position="480"/>
        <end position="493"/>
    </location>
</feature>
<dbReference type="AlphaFoldDB" id="A0A8X6HM43"/>
<dbReference type="PANTHER" id="PTHR31815">
    <property type="entry name" value="AGAP005329-PA"/>
    <property type="match status" value="1"/>
</dbReference>
<evidence type="ECO:0000256" key="7">
    <source>
        <dbReference type="SAM" id="Phobius"/>
    </source>
</evidence>
<feature type="compositionally biased region" description="Polar residues" evidence="6">
    <location>
        <begin position="497"/>
        <end position="506"/>
    </location>
</feature>
<dbReference type="EMBL" id="BMAO01003630">
    <property type="protein sequence ID" value="GFQ89154.1"/>
    <property type="molecule type" value="Genomic_DNA"/>
</dbReference>
<feature type="compositionally biased region" description="Polar residues" evidence="6">
    <location>
        <begin position="738"/>
        <end position="747"/>
    </location>
</feature>
<proteinExistence type="inferred from homology"/>
<feature type="compositionally biased region" description="Basic and acidic residues" evidence="6">
    <location>
        <begin position="16"/>
        <end position="40"/>
    </location>
</feature>
<comment type="caution">
    <text evidence="8">The sequence shown here is derived from an EMBL/GenBank/DDBJ whole genome shotgun (WGS) entry which is preliminary data.</text>
</comment>
<dbReference type="PANTHER" id="PTHR31815:SF1">
    <property type="entry name" value="TRANSMEMBRANE PROTEIN 200C"/>
    <property type="match status" value="1"/>
</dbReference>
<keyword evidence="5 7" id="KW-0472">Membrane</keyword>
<feature type="transmembrane region" description="Helical" evidence="7">
    <location>
        <begin position="72"/>
        <end position="92"/>
    </location>
</feature>
<feature type="compositionally biased region" description="Basic and acidic residues" evidence="6">
    <location>
        <begin position="699"/>
        <end position="709"/>
    </location>
</feature>
<dbReference type="Pfam" id="PF10177">
    <property type="entry name" value="DUF2371"/>
    <property type="match status" value="1"/>
</dbReference>
<evidence type="ECO:0000313" key="9">
    <source>
        <dbReference type="Proteomes" id="UP000887116"/>
    </source>
</evidence>
<dbReference type="InterPro" id="IPR018787">
    <property type="entry name" value="DUF2371_TMEM200"/>
</dbReference>
<dbReference type="OrthoDB" id="9994280at2759"/>
<feature type="compositionally biased region" description="Low complexity" evidence="6">
    <location>
        <begin position="173"/>
        <end position="182"/>
    </location>
</feature>
<evidence type="ECO:0000256" key="4">
    <source>
        <dbReference type="ARBA" id="ARBA00022989"/>
    </source>
</evidence>
<feature type="transmembrane region" description="Helical" evidence="7">
    <location>
        <begin position="124"/>
        <end position="145"/>
    </location>
</feature>
<feature type="region of interest" description="Disordered" evidence="6">
    <location>
        <begin position="1"/>
        <end position="44"/>
    </location>
</feature>
<evidence type="ECO:0000256" key="1">
    <source>
        <dbReference type="ARBA" id="ARBA00004141"/>
    </source>
</evidence>
<comment type="similarity">
    <text evidence="2">Belongs to the TMEM200 family.</text>
</comment>
<evidence type="ECO:0000256" key="6">
    <source>
        <dbReference type="SAM" id="MobiDB-lite"/>
    </source>
</evidence>
<dbReference type="GO" id="GO:0016020">
    <property type="term" value="C:membrane"/>
    <property type="evidence" value="ECO:0007669"/>
    <property type="project" value="UniProtKB-SubCell"/>
</dbReference>
<feature type="region of interest" description="Disordered" evidence="6">
    <location>
        <begin position="168"/>
        <end position="200"/>
    </location>
</feature>
<keyword evidence="4 7" id="KW-1133">Transmembrane helix</keyword>
<accession>A0A8X6HM43</accession>
<feature type="compositionally biased region" description="Polar residues" evidence="6">
    <location>
        <begin position="398"/>
        <end position="409"/>
    </location>
</feature>
<feature type="compositionally biased region" description="Basic residues" evidence="6">
    <location>
        <begin position="1"/>
        <end position="11"/>
    </location>
</feature>
<feature type="region of interest" description="Disordered" evidence="6">
    <location>
        <begin position="381"/>
        <end position="409"/>
    </location>
</feature>
<organism evidence="8 9">
    <name type="scientific">Trichonephila clavata</name>
    <name type="common">Joro spider</name>
    <name type="synonym">Nephila clavata</name>
    <dbReference type="NCBI Taxonomy" id="2740835"/>
    <lineage>
        <taxon>Eukaryota</taxon>
        <taxon>Metazoa</taxon>
        <taxon>Ecdysozoa</taxon>
        <taxon>Arthropoda</taxon>
        <taxon>Chelicerata</taxon>
        <taxon>Arachnida</taxon>
        <taxon>Araneae</taxon>
        <taxon>Araneomorphae</taxon>
        <taxon>Entelegynae</taxon>
        <taxon>Araneoidea</taxon>
        <taxon>Nephilidae</taxon>
        <taxon>Trichonephila</taxon>
    </lineage>
</organism>
<evidence type="ECO:0000256" key="3">
    <source>
        <dbReference type="ARBA" id="ARBA00022692"/>
    </source>
</evidence>
<feature type="region of interest" description="Disordered" evidence="6">
    <location>
        <begin position="475"/>
        <end position="506"/>
    </location>
</feature>
<evidence type="ECO:0000313" key="8">
    <source>
        <dbReference type="EMBL" id="GFQ89154.1"/>
    </source>
</evidence>
<sequence>MILPQGKKKNIIFKLEQMERGKERNNEKDSSGETSSESKGKLPSSRIAGANWNVMAVRGKVTDRCLWSACKAMTAGFLFIVVGAGMATLGFYSDHLSKVEETRGNTTIWIKNESKDSHLGSLTYFGPVVMGIGGFTIVAACVMTFEARDTAAKIVPIWFKRTRIHVVSGGSGSTPSGRSSKASWERFLSQQRSSEDAGDTRTAVTQALVDFSKYLQNNVDTNKILLQNSISKNQQMMGIRKCPSEPSLAKNQRDPNANNIPEEMTLLETSTPQPSQRRNYGGGLKTITGSSKPQLLSVAPDTYRQAVSMDCPRSNRYDGENKEDHIAVTVAKASLQASDKSRITMLPLQTSCATSSSGSMSVDIYLPQGSVTLKIHDDMKDHKKTPLKPADSSESRYTKFSQQSDMNSFENDEEMSAELDDSVFFNPDTCISTPQIVLETMDSLKRHEISHNNNHFIPIERKSTSSIDQWVSGHSAFPHTESKSESLEVHTPEESPISPNFSFERSETNSLGTDIDSVISNPFSSKMCAQPSLSPTDTSFFNISSLNSMGSSKDISSPQVFCGSPKCFDYTQDPASGNQSIGEYAKVIKSFDIAESKMEISKKKLDYFSESSRNLVSITLASESIRTSPRKHSSLESAQIQSSKTHPKSSESPKGQQLSLESPITRLSEDPFLIPPMSPRFLSPQPVSPTILTFSPRKTRSDSMPERRQAPSLKRFPLLRQGALDSFAEEGGHRLDRSQTQISPKDP</sequence>
<protein>
    <submittedName>
        <fullName evidence="8">Uncharacterized protein</fullName>
    </submittedName>
</protein>
<dbReference type="Proteomes" id="UP000887116">
    <property type="component" value="Unassembled WGS sequence"/>
</dbReference>
<feature type="region of interest" description="Disordered" evidence="6">
    <location>
        <begin position="626"/>
        <end position="747"/>
    </location>
</feature>
<keyword evidence="3 7" id="KW-0812">Transmembrane</keyword>
<gene>
    <name evidence="8" type="primary">NCL1_36471</name>
    <name evidence="8" type="ORF">TNCT_597991</name>
</gene>
<evidence type="ECO:0000256" key="5">
    <source>
        <dbReference type="ARBA" id="ARBA00023136"/>
    </source>
</evidence>
<feature type="compositionally biased region" description="Polar residues" evidence="6">
    <location>
        <begin position="635"/>
        <end position="662"/>
    </location>
</feature>
<comment type="subcellular location">
    <subcellularLocation>
        <location evidence="1">Membrane</location>
        <topology evidence="1">Multi-pass membrane protein</topology>
    </subcellularLocation>
</comment>
<keyword evidence="9" id="KW-1185">Reference proteome</keyword>
<reference evidence="8" key="1">
    <citation type="submission" date="2020-07" db="EMBL/GenBank/DDBJ databases">
        <title>Multicomponent nature underlies the extraordinary mechanical properties of spider dragline silk.</title>
        <authorList>
            <person name="Kono N."/>
            <person name="Nakamura H."/>
            <person name="Mori M."/>
            <person name="Yoshida Y."/>
            <person name="Ohtoshi R."/>
            <person name="Malay A.D."/>
            <person name="Moran D.A.P."/>
            <person name="Tomita M."/>
            <person name="Numata K."/>
            <person name="Arakawa K."/>
        </authorList>
    </citation>
    <scope>NUCLEOTIDE SEQUENCE</scope>
</reference>
<evidence type="ECO:0000256" key="2">
    <source>
        <dbReference type="ARBA" id="ARBA00005308"/>
    </source>
</evidence>
<name>A0A8X6HM43_TRICU</name>